<gene>
    <name evidence="2" type="ORF">GCM10011585_34340</name>
</gene>
<feature type="region of interest" description="Disordered" evidence="1">
    <location>
        <begin position="50"/>
        <end position="72"/>
    </location>
</feature>
<evidence type="ECO:0000313" key="3">
    <source>
        <dbReference type="Proteomes" id="UP000647241"/>
    </source>
</evidence>
<protein>
    <submittedName>
        <fullName evidence="2">Uncharacterized protein</fullName>
    </submittedName>
</protein>
<evidence type="ECO:0000256" key="1">
    <source>
        <dbReference type="SAM" id="MobiDB-lite"/>
    </source>
</evidence>
<reference evidence="2" key="1">
    <citation type="journal article" date="2014" name="Int. J. Syst. Evol. Microbiol.">
        <title>Complete genome sequence of Corynebacterium casei LMG S-19264T (=DSM 44701T), isolated from a smear-ripened cheese.</title>
        <authorList>
            <consortium name="US DOE Joint Genome Institute (JGI-PGF)"/>
            <person name="Walter F."/>
            <person name="Albersmeier A."/>
            <person name="Kalinowski J."/>
            <person name="Ruckert C."/>
        </authorList>
    </citation>
    <scope>NUCLEOTIDE SEQUENCE</scope>
    <source>
        <strain evidence="2">CGMCC 1.12997</strain>
    </source>
</reference>
<sequence>MPNVIVEPEEGGTFAAIQNKRVIARGDTQLAAGEKAHDLRPNDHVVAARVRSRDDGGPDKFRHMFGPKRKSR</sequence>
<evidence type="ECO:0000313" key="2">
    <source>
        <dbReference type="EMBL" id="GGG87397.1"/>
    </source>
</evidence>
<reference evidence="2" key="2">
    <citation type="submission" date="2020-09" db="EMBL/GenBank/DDBJ databases">
        <authorList>
            <person name="Sun Q."/>
            <person name="Zhou Y."/>
        </authorList>
    </citation>
    <scope>NUCLEOTIDE SEQUENCE</scope>
    <source>
        <strain evidence="2">CGMCC 1.12997</strain>
    </source>
</reference>
<name>A0A917HRU8_9BACT</name>
<dbReference type="AlphaFoldDB" id="A0A917HRU8"/>
<dbReference type="EMBL" id="BMGT01000004">
    <property type="protein sequence ID" value="GGG87397.1"/>
    <property type="molecule type" value="Genomic_DNA"/>
</dbReference>
<feature type="compositionally biased region" description="Basic and acidic residues" evidence="1">
    <location>
        <begin position="51"/>
        <end position="62"/>
    </location>
</feature>
<feature type="compositionally biased region" description="Basic residues" evidence="1">
    <location>
        <begin position="63"/>
        <end position="72"/>
    </location>
</feature>
<comment type="caution">
    <text evidence="2">The sequence shown here is derived from an EMBL/GenBank/DDBJ whole genome shotgun (WGS) entry which is preliminary data.</text>
</comment>
<dbReference type="Proteomes" id="UP000647241">
    <property type="component" value="Unassembled WGS sequence"/>
</dbReference>
<organism evidence="2 3">
    <name type="scientific">Edaphobacter dinghuensis</name>
    <dbReference type="NCBI Taxonomy" id="1560005"/>
    <lineage>
        <taxon>Bacteria</taxon>
        <taxon>Pseudomonadati</taxon>
        <taxon>Acidobacteriota</taxon>
        <taxon>Terriglobia</taxon>
        <taxon>Terriglobales</taxon>
        <taxon>Acidobacteriaceae</taxon>
        <taxon>Edaphobacter</taxon>
    </lineage>
</organism>
<proteinExistence type="predicted"/>
<accession>A0A917HRU8</accession>
<keyword evidence="3" id="KW-1185">Reference proteome</keyword>